<name>A0A3L6SUN2_PANMI</name>
<dbReference type="PANTHER" id="PTHR31147">
    <property type="entry name" value="ACYL TRANSFERASE 4"/>
    <property type="match status" value="1"/>
</dbReference>
<accession>A0A3L6SUN2</accession>
<sequence>MVIVSSWQNLGFDEVDLGSGRPARVTSRIRERPHFPALGMLPPCKGRDGANVLSVVVKEKHADAFLRELAKFM</sequence>
<dbReference type="GO" id="GO:0016747">
    <property type="term" value="F:acyltransferase activity, transferring groups other than amino-acyl groups"/>
    <property type="evidence" value="ECO:0007669"/>
    <property type="project" value="UniProtKB-ARBA"/>
</dbReference>
<dbReference type="PANTHER" id="PTHR31147:SF61">
    <property type="entry name" value="ACYL TRANSFERASE 15"/>
    <property type="match status" value="1"/>
</dbReference>
<organism evidence="2 3">
    <name type="scientific">Panicum miliaceum</name>
    <name type="common">Proso millet</name>
    <name type="synonym">Broomcorn millet</name>
    <dbReference type="NCBI Taxonomy" id="4540"/>
    <lineage>
        <taxon>Eukaryota</taxon>
        <taxon>Viridiplantae</taxon>
        <taxon>Streptophyta</taxon>
        <taxon>Embryophyta</taxon>
        <taxon>Tracheophyta</taxon>
        <taxon>Spermatophyta</taxon>
        <taxon>Magnoliopsida</taxon>
        <taxon>Liliopsida</taxon>
        <taxon>Poales</taxon>
        <taxon>Poaceae</taxon>
        <taxon>PACMAD clade</taxon>
        <taxon>Panicoideae</taxon>
        <taxon>Panicodae</taxon>
        <taxon>Paniceae</taxon>
        <taxon>Panicinae</taxon>
        <taxon>Panicum</taxon>
        <taxon>Panicum sect. Panicum</taxon>
    </lineage>
</organism>
<gene>
    <name evidence="2" type="ORF">C2845_PM05G14110</name>
</gene>
<dbReference type="InterPro" id="IPR023213">
    <property type="entry name" value="CAT-like_dom_sf"/>
</dbReference>
<protein>
    <submittedName>
        <fullName evidence="2">10-deacetylbaccatin III 10-O-acetyltransferase-like</fullName>
    </submittedName>
</protein>
<dbReference type="OrthoDB" id="444127at2759"/>
<dbReference type="InterPro" id="IPR050898">
    <property type="entry name" value="Plant_acyltransferase"/>
</dbReference>
<evidence type="ECO:0000256" key="1">
    <source>
        <dbReference type="ARBA" id="ARBA00009861"/>
    </source>
</evidence>
<evidence type="ECO:0000313" key="3">
    <source>
        <dbReference type="Proteomes" id="UP000275267"/>
    </source>
</evidence>
<keyword evidence="3" id="KW-1185">Reference proteome</keyword>
<comment type="similarity">
    <text evidence="1">Belongs to the plant acyltransferase family.</text>
</comment>
<dbReference type="Gene3D" id="3.30.559.10">
    <property type="entry name" value="Chloramphenicol acetyltransferase-like domain"/>
    <property type="match status" value="1"/>
</dbReference>
<dbReference type="EMBL" id="PQIB02000003">
    <property type="protein sequence ID" value="RLN27551.1"/>
    <property type="molecule type" value="Genomic_DNA"/>
</dbReference>
<reference evidence="3" key="1">
    <citation type="journal article" date="2019" name="Nat. Commun.">
        <title>The genome of broomcorn millet.</title>
        <authorList>
            <person name="Zou C."/>
            <person name="Miki D."/>
            <person name="Li D."/>
            <person name="Tang Q."/>
            <person name="Xiao L."/>
            <person name="Rajput S."/>
            <person name="Deng P."/>
            <person name="Jia W."/>
            <person name="Huang R."/>
            <person name="Zhang M."/>
            <person name="Sun Y."/>
            <person name="Hu J."/>
            <person name="Fu X."/>
            <person name="Schnable P.S."/>
            <person name="Li F."/>
            <person name="Zhang H."/>
            <person name="Feng B."/>
            <person name="Zhu X."/>
            <person name="Liu R."/>
            <person name="Schnable J.C."/>
            <person name="Zhu J.-K."/>
            <person name="Zhang H."/>
        </authorList>
    </citation>
    <scope>NUCLEOTIDE SEQUENCE [LARGE SCALE GENOMIC DNA]</scope>
</reference>
<dbReference type="Proteomes" id="UP000275267">
    <property type="component" value="Unassembled WGS sequence"/>
</dbReference>
<dbReference type="AlphaFoldDB" id="A0A3L6SUN2"/>
<evidence type="ECO:0000313" key="2">
    <source>
        <dbReference type="EMBL" id="RLN27551.1"/>
    </source>
</evidence>
<comment type="caution">
    <text evidence="2">The sequence shown here is derived from an EMBL/GenBank/DDBJ whole genome shotgun (WGS) entry which is preliminary data.</text>
</comment>
<proteinExistence type="inferred from homology"/>